<feature type="transmembrane region" description="Helical" evidence="2">
    <location>
        <begin position="29"/>
        <end position="51"/>
    </location>
</feature>
<keyword evidence="2" id="KW-0472">Membrane</keyword>
<evidence type="ECO:0000313" key="3">
    <source>
        <dbReference type="EMBL" id="CAB4590513.1"/>
    </source>
</evidence>
<proteinExistence type="predicted"/>
<dbReference type="AlphaFoldDB" id="A0A6J6FU42"/>
<feature type="compositionally biased region" description="Basic and acidic residues" evidence="1">
    <location>
        <begin position="1"/>
        <end position="11"/>
    </location>
</feature>
<dbReference type="EMBL" id="CAEZUI010000016">
    <property type="protein sequence ID" value="CAB4590513.1"/>
    <property type="molecule type" value="Genomic_DNA"/>
</dbReference>
<accession>A0A6J6FU42</accession>
<gene>
    <name evidence="3" type="ORF">UFOPK1807_00250</name>
</gene>
<sequence>MDSVQESDHTMTSDGQDIDEKPVKKRSGVFGIIAIFSSILIVAVSLTFNFADQSKTSSAVDGNINIRIALKAQAFLTSGQTNVCAGVADFPKISQAIVTVSQGAWVEKLPLGQGILNDQGQCAYALKILPPSTFDGGNIKIGIKFTFAIFPERAFSLGTSVPYATVNLDIPFD</sequence>
<reference evidence="3" key="1">
    <citation type="submission" date="2020-05" db="EMBL/GenBank/DDBJ databases">
        <authorList>
            <person name="Chiriac C."/>
            <person name="Salcher M."/>
            <person name="Ghai R."/>
            <person name="Kavagutti S V."/>
        </authorList>
    </citation>
    <scope>NUCLEOTIDE SEQUENCE</scope>
</reference>
<keyword evidence="2" id="KW-0812">Transmembrane</keyword>
<evidence type="ECO:0000256" key="2">
    <source>
        <dbReference type="SAM" id="Phobius"/>
    </source>
</evidence>
<name>A0A6J6FU42_9ZZZZ</name>
<keyword evidence="2" id="KW-1133">Transmembrane helix</keyword>
<protein>
    <submittedName>
        <fullName evidence="3">Unannotated protein</fullName>
    </submittedName>
</protein>
<evidence type="ECO:0000256" key="1">
    <source>
        <dbReference type="SAM" id="MobiDB-lite"/>
    </source>
</evidence>
<organism evidence="3">
    <name type="scientific">freshwater metagenome</name>
    <dbReference type="NCBI Taxonomy" id="449393"/>
    <lineage>
        <taxon>unclassified sequences</taxon>
        <taxon>metagenomes</taxon>
        <taxon>ecological metagenomes</taxon>
    </lineage>
</organism>
<feature type="region of interest" description="Disordered" evidence="1">
    <location>
        <begin position="1"/>
        <end position="20"/>
    </location>
</feature>